<evidence type="ECO:0000256" key="2">
    <source>
        <dbReference type="ARBA" id="ARBA00012513"/>
    </source>
</evidence>
<dbReference type="SUPFAM" id="SSF56112">
    <property type="entry name" value="Protein kinase-like (PK-like)"/>
    <property type="match status" value="1"/>
</dbReference>
<feature type="compositionally biased region" description="Polar residues" evidence="11">
    <location>
        <begin position="90"/>
        <end position="101"/>
    </location>
</feature>
<feature type="region of interest" description="Disordered" evidence="11">
    <location>
        <begin position="2186"/>
        <end position="2219"/>
    </location>
</feature>
<dbReference type="InterPro" id="IPR011009">
    <property type="entry name" value="Kinase-like_dom_sf"/>
</dbReference>
<feature type="region of interest" description="Disordered" evidence="11">
    <location>
        <begin position="1265"/>
        <end position="1347"/>
    </location>
</feature>
<dbReference type="Gene3D" id="3.30.200.20">
    <property type="entry name" value="Phosphorylase Kinase, domain 1"/>
    <property type="match status" value="1"/>
</dbReference>
<dbReference type="GO" id="GO:0005524">
    <property type="term" value="F:ATP binding"/>
    <property type="evidence" value="ECO:0007669"/>
    <property type="project" value="UniProtKB-KW"/>
</dbReference>
<feature type="compositionally biased region" description="Low complexity" evidence="11">
    <location>
        <begin position="1278"/>
        <end position="1292"/>
    </location>
</feature>
<feature type="compositionally biased region" description="Low complexity" evidence="11">
    <location>
        <begin position="1116"/>
        <end position="1126"/>
    </location>
</feature>
<feature type="coiled-coil region" evidence="10">
    <location>
        <begin position="2069"/>
        <end position="2096"/>
    </location>
</feature>
<accession>A0A8K0A122</accession>
<dbReference type="InterPro" id="IPR056865">
    <property type="entry name" value="CCTL2_WNK"/>
</dbReference>
<comment type="catalytic activity">
    <reaction evidence="9">
        <text>L-seryl-[protein] + ATP = O-phospho-L-seryl-[protein] + ADP + H(+)</text>
        <dbReference type="Rhea" id="RHEA:17989"/>
        <dbReference type="Rhea" id="RHEA-COMP:9863"/>
        <dbReference type="Rhea" id="RHEA-COMP:11604"/>
        <dbReference type="ChEBI" id="CHEBI:15378"/>
        <dbReference type="ChEBI" id="CHEBI:29999"/>
        <dbReference type="ChEBI" id="CHEBI:30616"/>
        <dbReference type="ChEBI" id="CHEBI:83421"/>
        <dbReference type="ChEBI" id="CHEBI:456216"/>
        <dbReference type="EC" id="2.7.11.1"/>
    </reaction>
</comment>
<feature type="compositionally biased region" description="Polar residues" evidence="11">
    <location>
        <begin position="2197"/>
        <end position="2210"/>
    </location>
</feature>
<dbReference type="Gene3D" id="3.10.20.90">
    <property type="entry name" value="Phosphatidylinositol 3-kinase Catalytic Subunit, Chain A, domain 1"/>
    <property type="match status" value="3"/>
</dbReference>
<dbReference type="InterPro" id="IPR008271">
    <property type="entry name" value="Ser/Thr_kinase_AS"/>
</dbReference>
<comment type="cofactor">
    <cofactor evidence="1">
        <name>Mg(2+)</name>
        <dbReference type="ChEBI" id="CHEBI:18420"/>
    </cofactor>
</comment>
<organism evidence="13 14">
    <name type="scientific">Branchiostoma lanceolatum</name>
    <name type="common">Common lancelet</name>
    <name type="synonym">Amphioxus lanceolatum</name>
    <dbReference type="NCBI Taxonomy" id="7740"/>
    <lineage>
        <taxon>Eukaryota</taxon>
        <taxon>Metazoa</taxon>
        <taxon>Chordata</taxon>
        <taxon>Cephalochordata</taxon>
        <taxon>Leptocardii</taxon>
        <taxon>Amphioxiformes</taxon>
        <taxon>Branchiostomatidae</taxon>
        <taxon>Branchiostoma</taxon>
    </lineage>
</organism>
<evidence type="ECO:0000256" key="4">
    <source>
        <dbReference type="ARBA" id="ARBA00022679"/>
    </source>
</evidence>
<keyword evidence="14" id="KW-1185">Reference proteome</keyword>
<evidence type="ECO:0000256" key="3">
    <source>
        <dbReference type="ARBA" id="ARBA00022527"/>
    </source>
</evidence>
<feature type="region of interest" description="Disordered" evidence="11">
    <location>
        <begin position="1098"/>
        <end position="1173"/>
    </location>
</feature>
<keyword evidence="4" id="KW-0808">Transferase</keyword>
<feature type="compositionally biased region" description="Polar residues" evidence="11">
    <location>
        <begin position="2442"/>
        <end position="2453"/>
    </location>
</feature>
<dbReference type="Proteomes" id="UP000838412">
    <property type="component" value="Chromosome 5"/>
</dbReference>
<feature type="compositionally biased region" description="Polar residues" evidence="11">
    <location>
        <begin position="1644"/>
        <end position="1696"/>
    </location>
</feature>
<feature type="compositionally biased region" description="Low complexity" evidence="11">
    <location>
        <begin position="1634"/>
        <end position="1643"/>
    </location>
</feature>
<feature type="compositionally biased region" description="Low complexity" evidence="11">
    <location>
        <begin position="1140"/>
        <end position="1152"/>
    </location>
</feature>
<feature type="compositionally biased region" description="Basic residues" evidence="11">
    <location>
        <begin position="899"/>
        <end position="910"/>
    </location>
</feature>
<evidence type="ECO:0000259" key="12">
    <source>
        <dbReference type="PROSITE" id="PS50011"/>
    </source>
</evidence>
<feature type="compositionally biased region" description="Low complexity" evidence="11">
    <location>
        <begin position="2417"/>
        <end position="2439"/>
    </location>
</feature>
<dbReference type="FunFam" id="3.30.200.20:FF:000010">
    <property type="entry name" value="Serine/threonine-protein kinase WNK1 isoform 2"/>
    <property type="match status" value="1"/>
</dbReference>
<feature type="compositionally biased region" description="Low complexity" evidence="11">
    <location>
        <begin position="1731"/>
        <end position="1745"/>
    </location>
</feature>
<sequence>MGPTMSGEARGKTENGSGAGHVKSKSSQGSSKIPRPTKVAQSTKSSSPVAQTSPPAIPSSDGKSGGPSPINPKAMKKSVSFDIDEKEITKGSNGSMKSLNETPVLETEVEGKEVEAGLGPGQGSSENSVRDTKERTTLENGEKVLNGDVDSEAKEKPSADGDTKLSVKESKDEDPEKEKVDGAVVDAQKRVSEGKDGERLEDEVEDVKAIASSPSARFLKFDSEVGRGSFKTVYRGLDTETGVEVAWCELQNSKLNKTERQRFREEAELLKDLQHPNIVRFFDYWEVTGKNKKFIVLVTELMTSGTLKTYLKRFKTIKPKIMKSWCRQILKGLHFLHTRSPPVIHRDLKCDNIFITGTTGSVKIGDLGLATLKNKSFVKSVIGTPEFMAPEMYEEHYDESVDVYAFGMCLLEMATSEYPYSECQNAAQIYRRVTSGVRPESFQKLESPMLREIIDGGTRQRKEERFTIKELLQHEFFDESTGMYVELAVPAGEQSDSNYQLRLRVEDPKRRRDKHKDDEAIEFSFDVQKDKSEEVAAEMVKSGFLHEEDRMAVTRSIRDRVAQIKASKFRLNMHQDEKRKLEGDKMQQQQQQQQTSQHQQQQSQQQQEPSEQQQQQQKQQLHQSQIQSDPQQQVGQQMIQTQESGIQAESRDQESSQTSLPGWTNEGVAPESGMGSSLTSEVSSRDSSIHGSQSYHQQQQQPYYNQQFQQYYSQPPTSTPPPQNQQQAYQPYQQAQYQQQQLGQQYQSMSGHFPQGQMPQYMKQAQAAYMQSMVAVAPHQSYYQPPVVLMPDQSGGMVTSQQLDQTLPMYQHQIPGASQPGQSLGQQAYQANVASTASLQQHDQKQDVWQGDQGGKPHSPGLEDKAQTEQIHSQGTTKEGHISDADKSDKEGKKDGKKVARSKSKRKHERPPKLSITKIEEGGLVECQFETHKQKTVTFRFESDEVDPEEIADNMREEKHLLEHYVEIFKEQIREVAKIAKEKGPTDEPIVLKSPRIARKFTKKAHDVEGGPVIRCTIISLEQEQQVVECQCDTSRTSITFKFNVEDDSPEEMTDNMVKEGLILEQHSGLFKEQICDIIKTLKEAEVSEKPLALPYIPAAGRRRSASQSAEERGTQPQQLQLEEQPPAQPEAPKSPSPQPQAQAQFAPAQAPAEPPKQGSPVHQVPVPQTPVPVHGVLPQTVMSAKVAPSPQVVPPAQVPPQGVPPQPVQPPQGMLPGQGVPPPQVVTPQTVMPIQGVHGQSLPPSHQMPGVSPQNVYMHSQNLPGMAMPPHPGMSLPPGAQMPAQAPPASAEKSEGPTVVGRFAVSSTSDVSQGPDQKPKESQPVQPTKPQGQVAAHKEEAAKSPESLDNALKGIMKPADASGQTSQTISTQTSPQEPTGPSVPDQSSSQTTQGQGTAPQGKTPLQKRPSVEVVPPKGQAQDAGKPPSGDTQAPAPAPGESKLQSGVAAQGTPAAAGQWQATAQPQPTAPQQAPPGTPAKSVSPPIQQVPQEESAGSQVGMQGQPQMGHPSSSAQVTTQGQMLQQPPTSSKPASLSPTPPVPVKLEEKHKVPRPGDIEDLKMKLQELAKQGSKPTVVAGVPGDTTTPTPGSVSATGEAPQPGMPSAPGGGAAPVTVGQMQGSAFEPVPSSASTQPTTFVTTTSAKPQGTVTVQTTPSAGESAETTPSEAATGRFQVTSVQGETQEGTAASNAQPASSSSPGPEERRGSVDHPAVATIRSDAGFGSPIPISGSPVQPSTTQPQPVPTIPVSSSMPAENQMLQQQYMQPQIPMPGHMYTMYNQYPMGVPFPYGQLSYTMSTSGQQGIPMVPGSIPGQGPVTMAAPMPIQPQQYMTGPVSGQTPMQIPGSMPPGMGQIPAVSQLTPSSGTKGKVGRFLVSPSAELGPETKMEDMPVTTEEQQVEGIVQQLVNQTVQKVEGQEAVEQTQPQAPAVGLDETKQGRFLVSTIQDEVTVAAKNGDMGGQQDTQSGGPVDSERDDHTGQKPAAAASDNNAAEKMPSDDDVFKKPPPIDQLRRVPSSQALQESSGVGPQQNGRFHVETVPTNSAMGAASSPVLDESILSSSGEGLNDEEMQLLLEKHKQELAEVQIRQKQEVERLLTLKKRPARPHHRSSSVPRIPNRQYTSLLGYPAEYSFGSPSSRWYSYYTLDDFKVQQLQQGQMQQLNQAQVQQLQQQAQVQQMQQQAQTAPTQELGAMPQETQSGPTTPTMLQQPRMAGSKSTESIMSTVSSQVDVQAQQGQEAKKLTDDLLSKYADLVDWEKKKGAPPATEKLSLNAIREAQIRQELESGFALPQAVPALPAAQPALHSGSSSGSTPSSTPKLGRKSEGDQPAQRQLSSGNIPQYTMPQMVAAHQQMLAHQQQLLQQQGFADFSQINQQTFPGAMHADFTQYNQQTFPTSQPVYIPQSMGTQQGWGAVPPSASLPQQAYQQAQQPQQTPYSHLQKGTSNPPSSQR</sequence>
<dbReference type="PANTHER" id="PTHR13902">
    <property type="entry name" value="SERINE/THREONINE-PROTEIN KINASE WNK WITH NO LYSINE -RELATED"/>
    <property type="match status" value="1"/>
</dbReference>
<dbReference type="EC" id="2.7.11.1" evidence="2"/>
<dbReference type="FunFam" id="1.10.510.10:FF:000006">
    <property type="entry name" value="Serine/threonine-protein kinase WNK1 isoform 2"/>
    <property type="match status" value="1"/>
</dbReference>
<keyword evidence="6" id="KW-0418">Kinase</keyword>
<evidence type="ECO:0000256" key="6">
    <source>
        <dbReference type="ARBA" id="ARBA00022777"/>
    </source>
</evidence>
<dbReference type="InterPro" id="IPR000719">
    <property type="entry name" value="Prot_kinase_dom"/>
</dbReference>
<evidence type="ECO:0000256" key="10">
    <source>
        <dbReference type="SAM" id="Coils"/>
    </source>
</evidence>
<feature type="region of interest" description="Disordered" evidence="11">
    <location>
        <begin position="2409"/>
        <end position="2453"/>
    </location>
</feature>
<feature type="compositionally biased region" description="Low complexity" evidence="11">
    <location>
        <begin position="58"/>
        <end position="68"/>
    </location>
</feature>
<dbReference type="Pfam" id="PF12202">
    <property type="entry name" value="OSR1_C"/>
    <property type="match status" value="1"/>
</dbReference>
<feature type="compositionally biased region" description="Pro residues" evidence="11">
    <location>
        <begin position="1127"/>
        <end position="1139"/>
    </location>
</feature>
<feature type="compositionally biased region" description="Low complexity" evidence="11">
    <location>
        <begin position="1363"/>
        <end position="1377"/>
    </location>
</feature>
<feature type="compositionally biased region" description="Basic and acidic residues" evidence="11">
    <location>
        <begin position="151"/>
        <end position="198"/>
    </location>
</feature>
<dbReference type="InterPro" id="IPR050588">
    <property type="entry name" value="WNK_Ser-Thr_kinase"/>
</dbReference>
<dbReference type="Pfam" id="PF24889">
    <property type="entry name" value="CCTL2_WNK"/>
    <property type="match status" value="2"/>
</dbReference>
<feature type="compositionally biased region" description="Low complexity" evidence="11">
    <location>
        <begin position="587"/>
        <end position="642"/>
    </location>
</feature>
<evidence type="ECO:0000313" key="13">
    <source>
        <dbReference type="EMBL" id="CAH1265797.1"/>
    </source>
</evidence>
<reference evidence="13" key="1">
    <citation type="submission" date="2022-01" db="EMBL/GenBank/DDBJ databases">
        <authorList>
            <person name="Braso-Vives M."/>
        </authorList>
    </citation>
    <scope>NUCLEOTIDE SEQUENCE</scope>
</reference>
<proteinExistence type="predicted"/>
<evidence type="ECO:0000256" key="7">
    <source>
        <dbReference type="ARBA" id="ARBA00022840"/>
    </source>
</evidence>
<feature type="compositionally biased region" description="Polar residues" evidence="11">
    <location>
        <begin position="39"/>
        <end position="54"/>
    </location>
</feature>
<feature type="compositionally biased region" description="Low complexity" evidence="11">
    <location>
        <begin position="1161"/>
        <end position="1173"/>
    </location>
</feature>
<feature type="compositionally biased region" description="Basic and acidic residues" evidence="11">
    <location>
        <begin position="1545"/>
        <end position="1567"/>
    </location>
</feature>
<feature type="domain" description="Protein kinase" evidence="12">
    <location>
        <begin position="219"/>
        <end position="477"/>
    </location>
</feature>
<feature type="compositionally biased region" description="Basic and acidic residues" evidence="11">
    <location>
        <begin position="128"/>
        <end position="142"/>
    </location>
</feature>
<gene>
    <name evidence="13" type="primary">WNK3</name>
    <name evidence="13" type="ORF">BLAG_LOCUS19652</name>
</gene>
<evidence type="ECO:0000256" key="8">
    <source>
        <dbReference type="ARBA" id="ARBA00047899"/>
    </source>
</evidence>
<feature type="region of interest" description="Disordered" evidence="11">
    <location>
        <begin position="580"/>
        <end position="744"/>
    </location>
</feature>
<evidence type="ECO:0000256" key="9">
    <source>
        <dbReference type="ARBA" id="ARBA00048679"/>
    </source>
</evidence>
<evidence type="ECO:0000313" key="14">
    <source>
        <dbReference type="Proteomes" id="UP000838412"/>
    </source>
</evidence>
<protein>
    <recommendedName>
        <fullName evidence="2">non-specific serine/threonine protein kinase</fullName>
        <ecNumber evidence="2">2.7.11.1</ecNumber>
    </recommendedName>
</protein>
<keyword evidence="3" id="KW-0723">Serine/threonine-protein kinase</keyword>
<dbReference type="PROSITE" id="PS00108">
    <property type="entry name" value="PROTEIN_KINASE_ST"/>
    <property type="match status" value="1"/>
</dbReference>
<dbReference type="CDD" id="cd13983">
    <property type="entry name" value="STKc_WNK"/>
    <property type="match status" value="1"/>
</dbReference>
<dbReference type="InterPro" id="IPR024678">
    <property type="entry name" value="Kinase_OSR1/WNK_CCT"/>
</dbReference>
<dbReference type="Pfam" id="PF00069">
    <property type="entry name" value="Pkinase"/>
    <property type="match status" value="1"/>
</dbReference>
<feature type="compositionally biased region" description="Basic and acidic residues" evidence="11">
    <location>
        <begin position="878"/>
        <end position="898"/>
    </location>
</feature>
<feature type="region of interest" description="Disordered" evidence="11">
    <location>
        <begin position="1"/>
        <end position="202"/>
    </location>
</feature>
<feature type="region of interest" description="Disordered" evidence="11">
    <location>
        <begin position="1954"/>
        <end position="2039"/>
    </location>
</feature>
<feature type="compositionally biased region" description="Low complexity" evidence="11">
    <location>
        <begin position="1575"/>
        <end position="1607"/>
    </location>
</feature>
<dbReference type="Gene3D" id="1.10.510.10">
    <property type="entry name" value="Transferase(Phosphotransferase) domain 1"/>
    <property type="match status" value="1"/>
</dbReference>
<dbReference type="EMBL" id="OV696690">
    <property type="protein sequence ID" value="CAH1265797.1"/>
    <property type="molecule type" value="Genomic_DNA"/>
</dbReference>
<feature type="compositionally biased region" description="Polar residues" evidence="11">
    <location>
        <begin position="2017"/>
        <end position="2034"/>
    </location>
</feature>
<keyword evidence="10" id="KW-0175">Coiled coil</keyword>
<feature type="compositionally biased region" description="Polar residues" evidence="11">
    <location>
        <begin position="2331"/>
        <end position="2340"/>
    </location>
</feature>
<feature type="region of interest" description="Disordered" evidence="11">
    <location>
        <begin position="835"/>
        <end position="916"/>
    </location>
</feature>
<feature type="compositionally biased region" description="Low complexity" evidence="11">
    <location>
        <begin position="724"/>
        <end position="744"/>
    </location>
</feature>
<feature type="compositionally biased region" description="Polar residues" evidence="11">
    <location>
        <begin position="1485"/>
        <end position="1537"/>
    </location>
</feature>
<feature type="compositionally biased region" description="Polar residues" evidence="11">
    <location>
        <begin position="868"/>
        <end position="877"/>
    </location>
</feature>
<feature type="compositionally biased region" description="Low complexity" evidence="11">
    <location>
        <begin position="1985"/>
        <end position="1994"/>
    </location>
</feature>
<evidence type="ECO:0000256" key="5">
    <source>
        <dbReference type="ARBA" id="ARBA00022741"/>
    </source>
</evidence>
<evidence type="ECO:0000256" key="11">
    <source>
        <dbReference type="SAM" id="MobiDB-lite"/>
    </source>
</evidence>
<feature type="compositionally biased region" description="Polar residues" evidence="11">
    <location>
        <begin position="1306"/>
        <end position="1316"/>
    </location>
</feature>
<keyword evidence="7" id="KW-0067">ATP-binding</keyword>
<feature type="region of interest" description="Disordered" evidence="11">
    <location>
        <begin position="1359"/>
        <end position="1745"/>
    </location>
</feature>
<keyword evidence="5" id="KW-0547">Nucleotide-binding</keyword>
<feature type="region of interest" description="Disordered" evidence="11">
    <location>
        <begin position="2300"/>
        <end position="2340"/>
    </location>
</feature>
<evidence type="ECO:0000256" key="1">
    <source>
        <dbReference type="ARBA" id="ARBA00001946"/>
    </source>
</evidence>
<feature type="compositionally biased region" description="Pro residues" evidence="11">
    <location>
        <begin position="1192"/>
        <end position="1209"/>
    </location>
</feature>
<dbReference type="GO" id="GO:0004674">
    <property type="term" value="F:protein serine/threonine kinase activity"/>
    <property type="evidence" value="ECO:0007669"/>
    <property type="project" value="UniProtKB-KW"/>
</dbReference>
<feature type="compositionally biased region" description="Low complexity" evidence="11">
    <location>
        <begin position="1449"/>
        <end position="1472"/>
    </location>
</feature>
<feature type="compositionally biased region" description="Low complexity" evidence="11">
    <location>
        <begin position="1387"/>
        <end position="1402"/>
    </location>
</feature>
<feature type="compositionally biased region" description="Low complexity" evidence="11">
    <location>
        <begin position="692"/>
        <end position="716"/>
    </location>
</feature>
<dbReference type="SMART" id="SM00220">
    <property type="entry name" value="S_TKc"/>
    <property type="match status" value="1"/>
</dbReference>
<name>A0A8K0A122_BRALA</name>
<dbReference type="OrthoDB" id="4062651at2759"/>
<comment type="catalytic activity">
    <reaction evidence="8">
        <text>L-threonyl-[protein] + ATP = O-phospho-L-threonyl-[protein] + ADP + H(+)</text>
        <dbReference type="Rhea" id="RHEA:46608"/>
        <dbReference type="Rhea" id="RHEA-COMP:11060"/>
        <dbReference type="Rhea" id="RHEA-COMP:11605"/>
        <dbReference type="ChEBI" id="CHEBI:15378"/>
        <dbReference type="ChEBI" id="CHEBI:30013"/>
        <dbReference type="ChEBI" id="CHEBI:30616"/>
        <dbReference type="ChEBI" id="CHEBI:61977"/>
        <dbReference type="ChEBI" id="CHEBI:456216"/>
        <dbReference type="EC" id="2.7.11.1"/>
    </reaction>
</comment>
<feature type="compositionally biased region" description="Low complexity" evidence="11">
    <location>
        <begin position="2300"/>
        <end position="2319"/>
    </location>
</feature>
<feature type="region of interest" description="Disordered" evidence="11">
    <location>
        <begin position="1189"/>
        <end position="1209"/>
    </location>
</feature>
<dbReference type="PROSITE" id="PS50011">
    <property type="entry name" value="PROTEIN_KINASE_DOM"/>
    <property type="match status" value="1"/>
</dbReference>